<accession>A0A1Q9EEK0</accession>
<evidence type="ECO:0000313" key="1">
    <source>
        <dbReference type="EMBL" id="OLQ05843.1"/>
    </source>
</evidence>
<organism evidence="1 2">
    <name type="scientific">Symbiodinium microadriaticum</name>
    <name type="common">Dinoflagellate</name>
    <name type="synonym">Zooxanthella microadriatica</name>
    <dbReference type="NCBI Taxonomy" id="2951"/>
    <lineage>
        <taxon>Eukaryota</taxon>
        <taxon>Sar</taxon>
        <taxon>Alveolata</taxon>
        <taxon>Dinophyceae</taxon>
        <taxon>Suessiales</taxon>
        <taxon>Symbiodiniaceae</taxon>
        <taxon>Symbiodinium</taxon>
    </lineage>
</organism>
<proteinExistence type="predicted"/>
<dbReference type="EMBL" id="LSRX01000174">
    <property type="protein sequence ID" value="OLQ05843.1"/>
    <property type="molecule type" value="Genomic_DNA"/>
</dbReference>
<dbReference type="AlphaFoldDB" id="A0A1Q9EEK0"/>
<reference evidence="1 2" key="1">
    <citation type="submission" date="2016-02" db="EMBL/GenBank/DDBJ databases">
        <title>Genome analysis of coral dinoflagellate symbionts highlights evolutionary adaptations to a symbiotic lifestyle.</title>
        <authorList>
            <person name="Aranda M."/>
            <person name="Li Y."/>
            <person name="Liew Y.J."/>
            <person name="Baumgarten S."/>
            <person name="Simakov O."/>
            <person name="Wilson M."/>
            <person name="Piel J."/>
            <person name="Ashoor H."/>
            <person name="Bougouffa S."/>
            <person name="Bajic V.B."/>
            <person name="Ryu T."/>
            <person name="Ravasi T."/>
            <person name="Bayer T."/>
            <person name="Micklem G."/>
            <person name="Kim H."/>
            <person name="Bhak J."/>
            <person name="Lajeunesse T.C."/>
            <person name="Voolstra C.R."/>
        </authorList>
    </citation>
    <scope>NUCLEOTIDE SEQUENCE [LARGE SCALE GENOMIC DNA]</scope>
    <source>
        <strain evidence="1 2">CCMP2467</strain>
    </source>
</reference>
<sequence>MYSGTGSNIFSASVAETVAIGVLSPEAFATAAGAAQAETGNAVMAAAEAAGCNVSALMGGSSAESGGAEEISPAEAWRAMAALEEQLARETDFSEDASVRQASTLLRQMLTKNPQLPNADMGD</sequence>
<comment type="caution">
    <text evidence="1">The sequence shown here is derived from an EMBL/GenBank/DDBJ whole genome shotgun (WGS) entry which is preliminary data.</text>
</comment>
<dbReference type="Proteomes" id="UP000186817">
    <property type="component" value="Unassembled WGS sequence"/>
</dbReference>
<dbReference type="OrthoDB" id="10547261at2759"/>
<evidence type="ECO:0000313" key="2">
    <source>
        <dbReference type="Proteomes" id="UP000186817"/>
    </source>
</evidence>
<gene>
    <name evidence="1" type="ORF">AK812_SmicGene10932</name>
</gene>
<name>A0A1Q9EEK0_SYMMI</name>
<keyword evidence="2" id="KW-1185">Reference proteome</keyword>
<protein>
    <submittedName>
        <fullName evidence="1">Uncharacterized protein</fullName>
    </submittedName>
</protein>